<accession>A0A4V6A0L8</accession>
<reference evidence="1 2" key="2">
    <citation type="journal article" date="2019" name="G3 (Bethesda)">
        <title>Hybrid Assembly of the Genome of the Entomopathogenic Nematode Steinernema carpocapsae Identifies the X-Chromosome.</title>
        <authorList>
            <person name="Serra L."/>
            <person name="Macchietto M."/>
            <person name="Macias-Munoz A."/>
            <person name="McGill C.J."/>
            <person name="Rodriguez I.M."/>
            <person name="Rodriguez B."/>
            <person name="Murad R."/>
            <person name="Mortazavi A."/>
        </authorList>
    </citation>
    <scope>NUCLEOTIDE SEQUENCE [LARGE SCALE GENOMIC DNA]</scope>
    <source>
        <strain evidence="1 2">ALL</strain>
    </source>
</reference>
<evidence type="ECO:0000313" key="2">
    <source>
        <dbReference type="Proteomes" id="UP000298663"/>
    </source>
</evidence>
<dbReference type="EMBL" id="AZBU02000007">
    <property type="protein sequence ID" value="TKR70835.1"/>
    <property type="molecule type" value="Genomic_DNA"/>
</dbReference>
<comment type="caution">
    <text evidence="1">The sequence shown here is derived from an EMBL/GenBank/DDBJ whole genome shotgun (WGS) entry which is preliminary data.</text>
</comment>
<gene>
    <name evidence="1" type="ORF">L596_022809</name>
</gene>
<proteinExistence type="predicted"/>
<reference evidence="1 2" key="1">
    <citation type="journal article" date="2015" name="Genome Biol.">
        <title>Comparative genomics of Steinernema reveals deeply conserved gene regulatory networks.</title>
        <authorList>
            <person name="Dillman A.R."/>
            <person name="Macchietto M."/>
            <person name="Porter C.F."/>
            <person name="Rogers A."/>
            <person name="Williams B."/>
            <person name="Antoshechkin I."/>
            <person name="Lee M.M."/>
            <person name="Goodwin Z."/>
            <person name="Lu X."/>
            <person name="Lewis E.E."/>
            <person name="Goodrich-Blair H."/>
            <person name="Stock S.P."/>
            <person name="Adams B.J."/>
            <person name="Sternberg P.W."/>
            <person name="Mortazavi A."/>
        </authorList>
    </citation>
    <scope>NUCLEOTIDE SEQUENCE [LARGE SCALE GENOMIC DNA]</scope>
    <source>
        <strain evidence="1 2">ALL</strain>
    </source>
</reference>
<evidence type="ECO:0000313" key="1">
    <source>
        <dbReference type="EMBL" id="TKR70835.1"/>
    </source>
</evidence>
<keyword evidence="2" id="KW-1185">Reference proteome</keyword>
<dbReference type="Proteomes" id="UP000298663">
    <property type="component" value="Unassembled WGS sequence"/>
</dbReference>
<sequence length="108" mass="12448">MEPLITESFTLKMVLLPSTPQFFILETLAQAVKSVFQYRAVVNPNFSEHIGTSGTKKCFYLRLQPVLLFDELKLYHHILDRAPIIDDLDQMSRCLTQTQSSKMALTRK</sequence>
<dbReference type="AlphaFoldDB" id="A0A4V6A0L8"/>
<organism evidence="1 2">
    <name type="scientific">Steinernema carpocapsae</name>
    <name type="common">Entomopathogenic nematode</name>
    <dbReference type="NCBI Taxonomy" id="34508"/>
    <lineage>
        <taxon>Eukaryota</taxon>
        <taxon>Metazoa</taxon>
        <taxon>Ecdysozoa</taxon>
        <taxon>Nematoda</taxon>
        <taxon>Chromadorea</taxon>
        <taxon>Rhabditida</taxon>
        <taxon>Tylenchina</taxon>
        <taxon>Panagrolaimomorpha</taxon>
        <taxon>Strongyloidoidea</taxon>
        <taxon>Steinernematidae</taxon>
        <taxon>Steinernema</taxon>
    </lineage>
</organism>
<protein>
    <submittedName>
        <fullName evidence="1">Uncharacterized protein</fullName>
    </submittedName>
</protein>
<name>A0A4V6A0L8_STECR</name>